<evidence type="ECO:0000313" key="2">
    <source>
        <dbReference type="Proteomes" id="UP000029567"/>
    </source>
</evidence>
<gene>
    <name evidence="1" type="ORF">P245_14335</name>
</gene>
<dbReference type="AlphaFoldDB" id="A0A0E3BER1"/>
<sequence length="90" mass="9601">MSTIGTSDKAGGACQGQHWGAPMIYNPNHPTLLRTPGRYGFPNERILPGSASDYITEAVHPGWVLVVTIEDGFVYFGPGPASVVRSPSPF</sequence>
<evidence type="ECO:0000313" key="1">
    <source>
        <dbReference type="EMBL" id="KGG90945.1"/>
    </source>
</evidence>
<dbReference type="EMBL" id="AWTN01000094">
    <property type="protein sequence ID" value="KGG90945.1"/>
    <property type="molecule type" value="Genomic_DNA"/>
</dbReference>
<proteinExistence type="predicted"/>
<reference evidence="1 2" key="1">
    <citation type="submission" date="2013-09" db="EMBL/GenBank/DDBJ databases">
        <title>High correlation between genotypes and phenotypes of environmental bacteria Comamonas testosteroni strains.</title>
        <authorList>
            <person name="Liu L."/>
            <person name="Zhu W."/>
            <person name="Xia X."/>
            <person name="Xu B."/>
            <person name="Luo M."/>
            <person name="Wang G."/>
        </authorList>
    </citation>
    <scope>NUCLEOTIDE SEQUENCE [LARGE SCALE GENOMIC DNA]</scope>
    <source>
        <strain evidence="1 2">JL14</strain>
    </source>
</reference>
<dbReference type="RefSeq" id="WP_242609871.1">
    <property type="nucleotide sequence ID" value="NZ_AWTN01000094.1"/>
</dbReference>
<protein>
    <submittedName>
        <fullName evidence="1">Uncharacterized protein</fullName>
    </submittedName>
</protein>
<dbReference type="Proteomes" id="UP000029567">
    <property type="component" value="Unassembled WGS sequence"/>
</dbReference>
<comment type="caution">
    <text evidence="1">The sequence shown here is derived from an EMBL/GenBank/DDBJ whole genome shotgun (WGS) entry which is preliminary data.</text>
</comment>
<name>A0A0E3BER1_9BURK</name>
<accession>A0A0E3BER1</accession>
<organism evidence="1 2">
    <name type="scientific">Comamonas thiooxydans</name>
    <dbReference type="NCBI Taxonomy" id="363952"/>
    <lineage>
        <taxon>Bacteria</taxon>
        <taxon>Pseudomonadati</taxon>
        <taxon>Pseudomonadota</taxon>
        <taxon>Betaproteobacteria</taxon>
        <taxon>Burkholderiales</taxon>
        <taxon>Comamonadaceae</taxon>
        <taxon>Comamonas</taxon>
    </lineage>
</organism>